<evidence type="ECO:0000313" key="2">
    <source>
        <dbReference type="Proteomes" id="UP000708208"/>
    </source>
</evidence>
<sequence>MEKSLDRVMQQIFTCNRGEKIQCGSGKDRQVNGNTIHSPRVTELEKLLEIALKTGKESIILSIEFAVCDHLRLLPPNHENNP</sequence>
<protein>
    <submittedName>
        <fullName evidence="1">Uncharacterized protein</fullName>
    </submittedName>
</protein>
<reference evidence="1" key="1">
    <citation type="submission" date="2021-06" db="EMBL/GenBank/DDBJ databases">
        <authorList>
            <person name="Hodson N. C."/>
            <person name="Mongue J. A."/>
            <person name="Jaron S. K."/>
        </authorList>
    </citation>
    <scope>NUCLEOTIDE SEQUENCE</scope>
</reference>
<dbReference type="AlphaFoldDB" id="A0A8J2PEU7"/>
<evidence type="ECO:0000313" key="1">
    <source>
        <dbReference type="EMBL" id="CAG7819073.1"/>
    </source>
</evidence>
<organism evidence="1 2">
    <name type="scientific">Allacma fusca</name>
    <dbReference type="NCBI Taxonomy" id="39272"/>
    <lineage>
        <taxon>Eukaryota</taxon>
        <taxon>Metazoa</taxon>
        <taxon>Ecdysozoa</taxon>
        <taxon>Arthropoda</taxon>
        <taxon>Hexapoda</taxon>
        <taxon>Collembola</taxon>
        <taxon>Symphypleona</taxon>
        <taxon>Sminthuridae</taxon>
        <taxon>Allacma</taxon>
    </lineage>
</organism>
<dbReference type="EMBL" id="CAJVCH010438380">
    <property type="protein sequence ID" value="CAG7819073.1"/>
    <property type="molecule type" value="Genomic_DNA"/>
</dbReference>
<dbReference type="Proteomes" id="UP000708208">
    <property type="component" value="Unassembled WGS sequence"/>
</dbReference>
<name>A0A8J2PEU7_9HEXA</name>
<keyword evidence="2" id="KW-1185">Reference proteome</keyword>
<accession>A0A8J2PEU7</accession>
<comment type="caution">
    <text evidence="1">The sequence shown here is derived from an EMBL/GenBank/DDBJ whole genome shotgun (WGS) entry which is preliminary data.</text>
</comment>
<gene>
    <name evidence="1" type="ORF">AFUS01_LOCUS29543</name>
</gene>
<proteinExistence type="predicted"/>